<evidence type="ECO:0000256" key="1">
    <source>
        <dbReference type="SAM" id="MobiDB-lite"/>
    </source>
</evidence>
<protein>
    <submittedName>
        <fullName evidence="3">Uncharacterized protein</fullName>
    </submittedName>
</protein>
<evidence type="ECO:0000256" key="2">
    <source>
        <dbReference type="SAM" id="Phobius"/>
    </source>
</evidence>
<dbReference type="EMBL" id="FODB01000004">
    <property type="protein sequence ID" value="SEN16682.1"/>
    <property type="molecule type" value="Genomic_DNA"/>
</dbReference>
<organism evidence="3 4">
    <name type="scientific">Vreelandella aquamarina</name>
    <dbReference type="NCBI Taxonomy" id="77097"/>
    <lineage>
        <taxon>Bacteria</taxon>
        <taxon>Pseudomonadati</taxon>
        <taxon>Pseudomonadota</taxon>
        <taxon>Gammaproteobacteria</taxon>
        <taxon>Oceanospirillales</taxon>
        <taxon>Halomonadaceae</taxon>
        <taxon>Vreelandella</taxon>
    </lineage>
</organism>
<dbReference type="Proteomes" id="UP000199493">
    <property type="component" value="Unassembled WGS sequence"/>
</dbReference>
<feature type="transmembrane region" description="Helical" evidence="2">
    <location>
        <begin position="33"/>
        <end position="58"/>
    </location>
</feature>
<keyword evidence="2" id="KW-0472">Membrane</keyword>
<evidence type="ECO:0000313" key="3">
    <source>
        <dbReference type="EMBL" id="SEN16682.1"/>
    </source>
</evidence>
<accession>A0A1H8EB11</accession>
<gene>
    <name evidence="3" type="ORF">SAMN04490369_100420</name>
</gene>
<keyword evidence="2" id="KW-0812">Transmembrane</keyword>
<keyword evidence="2" id="KW-1133">Transmembrane helix</keyword>
<proteinExistence type="predicted"/>
<reference evidence="3 4" key="1">
    <citation type="submission" date="2016-10" db="EMBL/GenBank/DDBJ databases">
        <authorList>
            <person name="de Groot N.N."/>
        </authorList>
    </citation>
    <scope>NUCLEOTIDE SEQUENCE [LARGE SCALE GENOMIC DNA]</scope>
    <source>
        <strain evidence="3 4">558</strain>
    </source>
</reference>
<dbReference type="RefSeq" id="WP_089674612.1">
    <property type="nucleotide sequence ID" value="NZ_FODB01000004.1"/>
</dbReference>
<dbReference type="AlphaFoldDB" id="A0A1H8EB11"/>
<evidence type="ECO:0000313" key="4">
    <source>
        <dbReference type="Proteomes" id="UP000199493"/>
    </source>
</evidence>
<name>A0A1H8EB11_9GAMM</name>
<feature type="region of interest" description="Disordered" evidence="1">
    <location>
        <begin position="1"/>
        <end position="25"/>
    </location>
</feature>
<sequence length="60" mass="6662">MQAAAQGFKEVKGNKALSRKSAHKKADPLKNRLFLCLVAGTVMSRIDLIFLALLYLLLFV</sequence>